<keyword evidence="16" id="KW-1185">Reference proteome</keyword>
<dbReference type="AlphaFoldDB" id="A0A8J7V259"/>
<dbReference type="PIRSF" id="PIRSF015601">
    <property type="entry name" value="MTase_slr0722"/>
    <property type="match status" value="1"/>
</dbReference>
<evidence type="ECO:0000256" key="10">
    <source>
        <dbReference type="ARBA" id="ARBA00025699"/>
    </source>
</evidence>
<dbReference type="InterPro" id="IPR029028">
    <property type="entry name" value="Alpha/beta_knot_MTases"/>
</dbReference>
<evidence type="ECO:0000259" key="13">
    <source>
        <dbReference type="Pfam" id="PF04452"/>
    </source>
</evidence>
<evidence type="ECO:0000256" key="9">
    <source>
        <dbReference type="ARBA" id="ARBA00022691"/>
    </source>
</evidence>
<comment type="subcellular location">
    <subcellularLocation>
        <location evidence="1 12">Cytoplasm</location>
    </subcellularLocation>
</comment>
<evidence type="ECO:0000256" key="6">
    <source>
        <dbReference type="ARBA" id="ARBA00022552"/>
    </source>
</evidence>
<keyword evidence="9 12" id="KW-0949">S-adenosyl-L-methionine</keyword>
<evidence type="ECO:0000256" key="1">
    <source>
        <dbReference type="ARBA" id="ARBA00004496"/>
    </source>
</evidence>
<dbReference type="InterPro" id="IPR029026">
    <property type="entry name" value="tRNA_m1G_MTases_N"/>
</dbReference>
<comment type="function">
    <text evidence="10 12">Specifically methylates the N3 position of the uracil ring of uridine 1498 (m3U1498) in 16S rRNA. Acts on the fully assembled 30S ribosomal subunit.</text>
</comment>
<protein>
    <recommendedName>
        <fullName evidence="4 12">Ribosomal RNA small subunit methyltransferase E</fullName>
        <ecNumber evidence="3 12">2.1.1.193</ecNumber>
    </recommendedName>
</protein>
<evidence type="ECO:0000256" key="5">
    <source>
        <dbReference type="ARBA" id="ARBA00022490"/>
    </source>
</evidence>
<evidence type="ECO:0000259" key="14">
    <source>
        <dbReference type="Pfam" id="PF20260"/>
    </source>
</evidence>
<organism evidence="15 16">
    <name type="scientific">Marivibrio halodurans</name>
    <dbReference type="NCBI Taxonomy" id="2039722"/>
    <lineage>
        <taxon>Bacteria</taxon>
        <taxon>Pseudomonadati</taxon>
        <taxon>Pseudomonadota</taxon>
        <taxon>Alphaproteobacteria</taxon>
        <taxon>Rhodospirillales</taxon>
        <taxon>Rhodospirillaceae</taxon>
        <taxon>Marivibrio</taxon>
    </lineage>
</organism>
<keyword evidence="6 12" id="KW-0698">rRNA processing</keyword>
<comment type="similarity">
    <text evidence="2 12">Belongs to the RNA methyltransferase RsmE family.</text>
</comment>
<dbReference type="GO" id="GO:0005737">
    <property type="term" value="C:cytoplasm"/>
    <property type="evidence" value="ECO:0007669"/>
    <property type="project" value="UniProtKB-SubCell"/>
</dbReference>
<feature type="domain" description="Ribosomal RNA small subunit methyltransferase E PUA-like" evidence="14">
    <location>
        <begin position="24"/>
        <end position="67"/>
    </location>
</feature>
<comment type="caution">
    <text evidence="15">The sequence shown here is derived from an EMBL/GenBank/DDBJ whole genome shotgun (WGS) entry which is preliminary data.</text>
</comment>
<feature type="domain" description="Ribosomal RNA small subunit methyltransferase E methyltransferase" evidence="13">
    <location>
        <begin position="78"/>
        <end position="241"/>
    </location>
</feature>
<dbReference type="PANTHER" id="PTHR30027:SF3">
    <property type="entry name" value="16S RRNA (URACIL(1498)-N(3))-METHYLTRANSFERASE"/>
    <property type="match status" value="1"/>
</dbReference>
<evidence type="ECO:0000256" key="8">
    <source>
        <dbReference type="ARBA" id="ARBA00022679"/>
    </source>
</evidence>
<dbReference type="Pfam" id="PF20260">
    <property type="entry name" value="PUA_4"/>
    <property type="match status" value="1"/>
</dbReference>
<evidence type="ECO:0000256" key="2">
    <source>
        <dbReference type="ARBA" id="ARBA00005528"/>
    </source>
</evidence>
<evidence type="ECO:0000256" key="3">
    <source>
        <dbReference type="ARBA" id="ARBA00012328"/>
    </source>
</evidence>
<dbReference type="RefSeq" id="WP_210683082.1">
    <property type="nucleotide sequence ID" value="NZ_JAGMWN010000008.1"/>
</dbReference>
<proteinExistence type="inferred from homology"/>
<dbReference type="EC" id="2.1.1.193" evidence="3 12"/>
<dbReference type="GO" id="GO:0070475">
    <property type="term" value="P:rRNA base methylation"/>
    <property type="evidence" value="ECO:0007669"/>
    <property type="project" value="TreeGrafter"/>
</dbReference>
<evidence type="ECO:0000256" key="4">
    <source>
        <dbReference type="ARBA" id="ARBA00013673"/>
    </source>
</evidence>
<comment type="catalytic activity">
    <reaction evidence="11 12">
        <text>uridine(1498) in 16S rRNA + S-adenosyl-L-methionine = N(3)-methyluridine(1498) in 16S rRNA + S-adenosyl-L-homocysteine + H(+)</text>
        <dbReference type="Rhea" id="RHEA:42920"/>
        <dbReference type="Rhea" id="RHEA-COMP:10283"/>
        <dbReference type="Rhea" id="RHEA-COMP:10284"/>
        <dbReference type="ChEBI" id="CHEBI:15378"/>
        <dbReference type="ChEBI" id="CHEBI:57856"/>
        <dbReference type="ChEBI" id="CHEBI:59789"/>
        <dbReference type="ChEBI" id="CHEBI:65315"/>
        <dbReference type="ChEBI" id="CHEBI:74502"/>
        <dbReference type="EC" id="2.1.1.193"/>
    </reaction>
</comment>
<evidence type="ECO:0000256" key="7">
    <source>
        <dbReference type="ARBA" id="ARBA00022603"/>
    </source>
</evidence>
<sequence>MATATRLYVTDDLGPGMPVEARADQAHYLRNVLRFKGGEVVHLFNGRDGEWRARVDALGKGRARFVVEEKRRDQRTSPDLWLLYAPIKRARHDFLIEKAVELGVSRLLPVLTGRTQVERVKEERLQANLIEAAEQCERLDIPALEAPLALDARLDGWPSNRRLILCAEAGAAPPIGEALAAARATPDPARPAWAVLTGPEGGFSDAELETLRHLPFVLPVGLGPRILRAETAAMTALAVWQSVLGDGGMRPPDRVE</sequence>
<dbReference type="SUPFAM" id="SSF88697">
    <property type="entry name" value="PUA domain-like"/>
    <property type="match status" value="1"/>
</dbReference>
<evidence type="ECO:0000256" key="11">
    <source>
        <dbReference type="ARBA" id="ARBA00047944"/>
    </source>
</evidence>
<evidence type="ECO:0000313" key="16">
    <source>
        <dbReference type="Proteomes" id="UP000672602"/>
    </source>
</evidence>
<keyword evidence="7 12" id="KW-0489">Methyltransferase</keyword>
<dbReference type="Proteomes" id="UP000672602">
    <property type="component" value="Unassembled WGS sequence"/>
</dbReference>
<dbReference type="InterPro" id="IPR015947">
    <property type="entry name" value="PUA-like_sf"/>
</dbReference>
<accession>A0A8J7V259</accession>
<dbReference type="Gene3D" id="2.40.240.20">
    <property type="entry name" value="Hypothetical PUA domain-like, domain 1"/>
    <property type="match status" value="1"/>
</dbReference>
<name>A0A8J7V259_9PROT</name>
<dbReference type="CDD" id="cd18084">
    <property type="entry name" value="RsmE-like"/>
    <property type="match status" value="1"/>
</dbReference>
<dbReference type="Gene3D" id="3.40.1280.10">
    <property type="match status" value="1"/>
</dbReference>
<dbReference type="NCBIfam" id="NF008696">
    <property type="entry name" value="PRK11713.3-5"/>
    <property type="match status" value="1"/>
</dbReference>
<dbReference type="PANTHER" id="PTHR30027">
    <property type="entry name" value="RIBOSOMAL RNA SMALL SUBUNIT METHYLTRANSFERASE E"/>
    <property type="match status" value="1"/>
</dbReference>
<gene>
    <name evidence="15" type="ORF">KAJ83_15855</name>
</gene>
<dbReference type="SUPFAM" id="SSF75217">
    <property type="entry name" value="alpha/beta knot"/>
    <property type="match status" value="1"/>
</dbReference>
<evidence type="ECO:0000256" key="12">
    <source>
        <dbReference type="PIRNR" id="PIRNR015601"/>
    </source>
</evidence>
<keyword evidence="8 12" id="KW-0808">Transferase</keyword>
<keyword evidence="5 12" id="KW-0963">Cytoplasm</keyword>
<dbReference type="InterPro" id="IPR046887">
    <property type="entry name" value="RsmE_PUA-like"/>
</dbReference>
<evidence type="ECO:0000313" key="15">
    <source>
        <dbReference type="EMBL" id="MBP5858496.1"/>
    </source>
</evidence>
<dbReference type="GO" id="GO:0070042">
    <property type="term" value="F:rRNA (uridine-N3-)-methyltransferase activity"/>
    <property type="evidence" value="ECO:0007669"/>
    <property type="project" value="TreeGrafter"/>
</dbReference>
<dbReference type="InterPro" id="IPR046886">
    <property type="entry name" value="RsmE_MTase_dom"/>
</dbReference>
<dbReference type="NCBIfam" id="TIGR00046">
    <property type="entry name" value="RsmE family RNA methyltransferase"/>
    <property type="match status" value="1"/>
</dbReference>
<reference evidence="15" key="1">
    <citation type="submission" date="2021-04" db="EMBL/GenBank/DDBJ databases">
        <authorList>
            <person name="Zhang D.-C."/>
        </authorList>
    </citation>
    <scope>NUCLEOTIDE SEQUENCE</scope>
    <source>
        <strain evidence="15">CGMCC 1.15697</strain>
    </source>
</reference>
<dbReference type="InterPro" id="IPR006700">
    <property type="entry name" value="RsmE"/>
</dbReference>
<dbReference type="EMBL" id="JAGMWN010000008">
    <property type="protein sequence ID" value="MBP5858496.1"/>
    <property type="molecule type" value="Genomic_DNA"/>
</dbReference>
<dbReference type="Pfam" id="PF04452">
    <property type="entry name" value="Methyltrans_RNA"/>
    <property type="match status" value="1"/>
</dbReference>